<evidence type="ECO:0000313" key="14">
    <source>
        <dbReference type="EMBL" id="QCT95067.1"/>
    </source>
</evidence>
<dbReference type="Proteomes" id="UP000003288">
    <property type="component" value="Unassembled WGS sequence"/>
</dbReference>
<dbReference type="PANTHER" id="PTHR13822">
    <property type="entry name" value="ATP SYNTHASE DELTA/EPSILON CHAIN"/>
    <property type="match status" value="1"/>
</dbReference>
<keyword evidence="9 10" id="KW-0066">ATP synthesis</keyword>
<reference evidence="14 16" key="2">
    <citation type="submission" date="2019-05" db="EMBL/GenBank/DDBJ databases">
        <title>A comparative analysis of the Nautiliaceae.</title>
        <authorList>
            <person name="Grosche A."/>
            <person name="Smedile F."/>
            <person name="Vetriani C."/>
        </authorList>
    </citation>
    <scope>NUCLEOTIDE SEQUENCE [LARGE SCALE GENOMIC DNA]</scope>
    <source>
        <strain evidence="14 16">TB-2</strain>
    </source>
</reference>
<reference evidence="13 15" key="1">
    <citation type="journal article" date="2011" name="Stand. Genomic Sci.">
        <title>Draft genome sequence of Caminibacter mediatlanticus strain TB-2, an epsilonproteobacterium isolated from a deep-sea hydrothermal vent.</title>
        <authorList>
            <person name="Giovannelli D."/>
            <person name="Ferriera S."/>
            <person name="Johnson J."/>
            <person name="Kravitz S."/>
            <person name="Perez-Rodriguez I."/>
            <person name="Ricci J."/>
            <person name="O'Brien C."/>
            <person name="Voordeckers J.W."/>
            <person name="Bini E."/>
            <person name="Vetriani C."/>
        </authorList>
    </citation>
    <scope>NUCLEOTIDE SEQUENCE [LARGE SCALE GENOMIC DNA]</scope>
    <source>
        <strain evidence="13 15">TB-2</strain>
    </source>
</reference>
<evidence type="ECO:0000313" key="13">
    <source>
        <dbReference type="EMBL" id="EDM24421.1"/>
    </source>
</evidence>
<comment type="subcellular location">
    <subcellularLocation>
        <location evidence="10">Cell membrane</location>
        <topology evidence="10">Peripheral membrane protein</topology>
    </subcellularLocation>
    <subcellularLocation>
        <location evidence="2">Endomembrane system</location>
        <topology evidence="2">Peripheral membrane protein</topology>
    </subcellularLocation>
</comment>
<dbReference type="HAMAP" id="MF_00530">
    <property type="entry name" value="ATP_synth_epsil_bac"/>
    <property type="match status" value="1"/>
</dbReference>
<evidence type="ECO:0000256" key="6">
    <source>
        <dbReference type="ARBA" id="ARBA00023065"/>
    </source>
</evidence>
<dbReference type="GO" id="GO:0005886">
    <property type="term" value="C:plasma membrane"/>
    <property type="evidence" value="ECO:0007669"/>
    <property type="project" value="UniProtKB-SubCell"/>
</dbReference>
<keyword evidence="10" id="KW-0375">Hydrogen ion transport</keyword>
<evidence type="ECO:0000256" key="2">
    <source>
        <dbReference type="ARBA" id="ARBA00004184"/>
    </source>
</evidence>
<dbReference type="InterPro" id="IPR036771">
    <property type="entry name" value="ATPsynth_dsu/esu_N"/>
</dbReference>
<evidence type="ECO:0000256" key="4">
    <source>
        <dbReference type="ARBA" id="ARBA00022448"/>
    </source>
</evidence>
<evidence type="ECO:0000313" key="16">
    <source>
        <dbReference type="Proteomes" id="UP000306825"/>
    </source>
</evidence>
<dbReference type="GO" id="GO:0016787">
    <property type="term" value="F:hydrolase activity"/>
    <property type="evidence" value="ECO:0007669"/>
    <property type="project" value="UniProtKB-KW"/>
</dbReference>
<dbReference type="InterPro" id="IPR020546">
    <property type="entry name" value="ATP_synth_F1_dsu/esu_N"/>
</dbReference>
<evidence type="ECO:0000256" key="7">
    <source>
        <dbReference type="ARBA" id="ARBA00023136"/>
    </source>
</evidence>
<evidence type="ECO:0000256" key="11">
    <source>
        <dbReference type="RuleBase" id="RU003656"/>
    </source>
</evidence>
<dbReference type="InterPro" id="IPR001469">
    <property type="entry name" value="ATP_synth_F1_dsu/esu"/>
</dbReference>
<evidence type="ECO:0000256" key="9">
    <source>
        <dbReference type="ARBA" id="ARBA00023310"/>
    </source>
</evidence>
<evidence type="ECO:0000256" key="3">
    <source>
        <dbReference type="ARBA" id="ARBA00005712"/>
    </source>
</evidence>
<dbReference type="GO" id="GO:0005524">
    <property type="term" value="F:ATP binding"/>
    <property type="evidence" value="ECO:0007669"/>
    <property type="project" value="UniProtKB-UniRule"/>
</dbReference>
<dbReference type="NCBIfam" id="TIGR01216">
    <property type="entry name" value="ATP_synt_epsi"/>
    <property type="match status" value="1"/>
</dbReference>
<dbReference type="EMBL" id="CP040463">
    <property type="protein sequence ID" value="QCT95067.1"/>
    <property type="molecule type" value="Genomic_DNA"/>
</dbReference>
<dbReference type="GO" id="GO:0046933">
    <property type="term" value="F:proton-transporting ATP synthase activity, rotational mechanism"/>
    <property type="evidence" value="ECO:0007669"/>
    <property type="project" value="UniProtKB-UniRule"/>
</dbReference>
<evidence type="ECO:0000256" key="10">
    <source>
        <dbReference type="HAMAP-Rule" id="MF_00530"/>
    </source>
</evidence>
<comment type="similarity">
    <text evidence="3 10 11">Belongs to the ATPase epsilon chain family.</text>
</comment>
<dbReference type="PANTHER" id="PTHR13822:SF10">
    <property type="entry name" value="ATP SYNTHASE EPSILON CHAIN, CHLOROPLASTIC"/>
    <property type="match status" value="1"/>
</dbReference>
<dbReference type="AlphaFoldDB" id="A0AAI9AIU8"/>
<dbReference type="RefSeq" id="WP_007473331.1">
    <property type="nucleotide sequence ID" value="NZ_ABCJ01000001.1"/>
</dbReference>
<keyword evidence="5 10" id="KW-1003">Cell membrane</keyword>
<organism evidence="13 15">
    <name type="scientific">Caminibacter mediatlanticus TB-2</name>
    <dbReference type="NCBI Taxonomy" id="391592"/>
    <lineage>
        <taxon>Bacteria</taxon>
        <taxon>Pseudomonadati</taxon>
        <taxon>Campylobacterota</taxon>
        <taxon>Epsilonproteobacteria</taxon>
        <taxon>Nautiliales</taxon>
        <taxon>Nautiliaceae</taxon>
        <taxon>Caminibacter</taxon>
    </lineage>
</organism>
<sequence length="126" mass="13372">MKIDIVTPLGRIFQGEIKEATFPGIDGEFGVLDGHLPLVTNLKPGVITLKKDNGNEEVIAINWGYVEVTPEHINVLAEGAVPVTGSSESEIAEAIERAKKLIQEAADSDVLAAAVASKIENAARNI</sequence>
<dbReference type="CDD" id="cd12152">
    <property type="entry name" value="F1-ATPase_delta"/>
    <property type="match status" value="1"/>
</dbReference>
<dbReference type="EMBL" id="ABCJ01000001">
    <property type="protein sequence ID" value="EDM24421.1"/>
    <property type="molecule type" value="Genomic_DNA"/>
</dbReference>
<keyword evidence="8 10" id="KW-0139">CF(1)</keyword>
<keyword evidence="13" id="KW-0378">Hydrolase</keyword>
<proteinExistence type="inferred from homology"/>
<comment type="subunit">
    <text evidence="10 11">F-type ATPases have 2 components, CF(1) - the catalytic core - and CF(0) - the membrane proton channel. CF(1) has five subunits: alpha(3), beta(3), gamma(1), delta(1), epsilon(1). CF(0) has three main subunits: a, b and c.</text>
</comment>
<keyword evidence="4 10" id="KW-0813">Transport</keyword>
<name>A0AAI9AIU8_9BACT</name>
<comment type="function">
    <text evidence="1 10">Produces ATP from ADP in the presence of a proton gradient across the membrane.</text>
</comment>
<dbReference type="Proteomes" id="UP000306825">
    <property type="component" value="Chromosome"/>
</dbReference>
<evidence type="ECO:0000256" key="8">
    <source>
        <dbReference type="ARBA" id="ARBA00023196"/>
    </source>
</evidence>
<dbReference type="GO" id="GO:0045259">
    <property type="term" value="C:proton-transporting ATP synthase complex"/>
    <property type="evidence" value="ECO:0007669"/>
    <property type="project" value="UniProtKB-KW"/>
</dbReference>
<keyword evidence="6 10" id="KW-0406">Ion transport</keyword>
<dbReference type="Pfam" id="PF02823">
    <property type="entry name" value="ATP-synt_DE_N"/>
    <property type="match status" value="1"/>
</dbReference>
<dbReference type="SUPFAM" id="SSF51344">
    <property type="entry name" value="Epsilon subunit of F1F0-ATP synthase N-terminal domain"/>
    <property type="match status" value="1"/>
</dbReference>
<gene>
    <name evidence="10 13" type="primary">atpC</name>
    <name evidence="13" type="ORF">CMTB2_02858</name>
    <name evidence="14" type="ORF">FE773_07660</name>
</gene>
<evidence type="ECO:0000256" key="1">
    <source>
        <dbReference type="ARBA" id="ARBA00003543"/>
    </source>
</evidence>
<feature type="domain" description="ATP synthase F1 complex delta/epsilon subunit N-terminal" evidence="12">
    <location>
        <begin position="1"/>
        <end position="80"/>
    </location>
</feature>
<keyword evidence="16" id="KW-1185">Reference proteome</keyword>
<protein>
    <recommendedName>
        <fullName evidence="10">ATP synthase epsilon chain</fullName>
    </recommendedName>
    <alternativeName>
        <fullName evidence="10">ATP synthase F1 sector epsilon subunit</fullName>
    </alternativeName>
    <alternativeName>
        <fullName evidence="10">F-ATPase epsilon subunit</fullName>
    </alternativeName>
</protein>
<keyword evidence="7 10" id="KW-0472">Membrane</keyword>
<accession>A0AAI9AIU8</accession>
<evidence type="ECO:0000256" key="5">
    <source>
        <dbReference type="ARBA" id="ARBA00022475"/>
    </source>
</evidence>
<evidence type="ECO:0000259" key="12">
    <source>
        <dbReference type="Pfam" id="PF02823"/>
    </source>
</evidence>
<evidence type="ECO:0000313" key="15">
    <source>
        <dbReference type="Proteomes" id="UP000003288"/>
    </source>
</evidence>
<dbReference type="Gene3D" id="2.60.15.10">
    <property type="entry name" value="F0F1 ATP synthase delta/epsilon subunit, N-terminal"/>
    <property type="match status" value="1"/>
</dbReference>
<dbReference type="GO" id="GO:0012505">
    <property type="term" value="C:endomembrane system"/>
    <property type="evidence" value="ECO:0007669"/>
    <property type="project" value="UniProtKB-SubCell"/>
</dbReference>